<dbReference type="InterPro" id="IPR004154">
    <property type="entry name" value="Anticodon-bd"/>
</dbReference>
<evidence type="ECO:0000256" key="5">
    <source>
        <dbReference type="ARBA" id="ARBA00022723"/>
    </source>
</evidence>
<feature type="binding site" evidence="13">
    <location>
        <position position="384"/>
    </location>
    <ligand>
        <name>Zn(2+)</name>
        <dbReference type="ChEBI" id="CHEBI:29105"/>
        <note>catalytic</note>
    </ligand>
</feature>
<dbReference type="InterPro" id="IPR045864">
    <property type="entry name" value="aa-tRNA-synth_II/BPL/LPL"/>
</dbReference>
<dbReference type="Pfam" id="PF02824">
    <property type="entry name" value="TGS"/>
    <property type="match status" value="1"/>
</dbReference>
<dbReference type="InterPro" id="IPR002314">
    <property type="entry name" value="aa-tRNA-synt_IIb"/>
</dbReference>
<dbReference type="PANTHER" id="PTHR11451:SF44">
    <property type="entry name" value="THREONINE--TRNA LIGASE, CHLOROPLASTIC_MITOCHONDRIAL 2"/>
    <property type="match status" value="1"/>
</dbReference>
<dbReference type="PROSITE" id="PS50862">
    <property type="entry name" value="AA_TRNA_LIGASE_II"/>
    <property type="match status" value="1"/>
</dbReference>
<feature type="domain" description="TGS" evidence="15">
    <location>
        <begin position="1"/>
        <end position="61"/>
    </location>
</feature>
<name>A0A923EAK0_CLOTT</name>
<evidence type="ECO:0000259" key="14">
    <source>
        <dbReference type="PROSITE" id="PS50862"/>
    </source>
</evidence>
<dbReference type="GO" id="GO:0006435">
    <property type="term" value="P:threonyl-tRNA aminoacylation"/>
    <property type="evidence" value="ECO:0007669"/>
    <property type="project" value="UniProtKB-UniRule"/>
</dbReference>
<dbReference type="Gene3D" id="3.10.20.30">
    <property type="match status" value="1"/>
</dbReference>
<dbReference type="CDD" id="cd00771">
    <property type="entry name" value="ThrRS_core"/>
    <property type="match status" value="1"/>
</dbReference>
<dbReference type="InterPro" id="IPR004095">
    <property type="entry name" value="TGS"/>
</dbReference>
<keyword evidence="7 13" id="KW-0862">Zinc</keyword>
<dbReference type="SMART" id="SM00863">
    <property type="entry name" value="tRNA_SAD"/>
    <property type="match status" value="1"/>
</dbReference>
<dbReference type="HAMAP" id="MF_00184">
    <property type="entry name" value="Thr_tRNA_synth"/>
    <property type="match status" value="1"/>
</dbReference>
<dbReference type="InterPro" id="IPR012947">
    <property type="entry name" value="tRNA_SAD"/>
</dbReference>
<evidence type="ECO:0000259" key="15">
    <source>
        <dbReference type="PROSITE" id="PS51880"/>
    </source>
</evidence>
<keyword evidence="4 13" id="KW-0436">Ligase</keyword>
<evidence type="ECO:0000256" key="11">
    <source>
        <dbReference type="ARBA" id="ARBA00023146"/>
    </source>
</evidence>
<keyword evidence="2 13" id="KW-0963">Cytoplasm</keyword>
<keyword evidence="10 13" id="KW-0648">Protein biosynthesis</keyword>
<evidence type="ECO:0000256" key="2">
    <source>
        <dbReference type="ARBA" id="ARBA00022490"/>
    </source>
</evidence>
<keyword evidence="9 13" id="KW-0694">RNA-binding</keyword>
<feature type="binding site" evidence="13">
    <location>
        <position position="509"/>
    </location>
    <ligand>
        <name>Zn(2+)</name>
        <dbReference type="ChEBI" id="CHEBI:29105"/>
        <note>catalytic</note>
    </ligand>
</feature>
<dbReference type="GO" id="GO:0005524">
    <property type="term" value="F:ATP binding"/>
    <property type="evidence" value="ECO:0007669"/>
    <property type="project" value="UniProtKB-UniRule"/>
</dbReference>
<dbReference type="NCBIfam" id="TIGR00418">
    <property type="entry name" value="thrS"/>
    <property type="match status" value="1"/>
</dbReference>
<evidence type="ECO:0000313" key="16">
    <source>
        <dbReference type="EMBL" id="MBC2399523.1"/>
    </source>
</evidence>
<dbReference type="Gene3D" id="3.30.980.10">
    <property type="entry name" value="Threonyl-trna Synthetase, Chain A, domain 2"/>
    <property type="match status" value="1"/>
</dbReference>
<dbReference type="EMBL" id="JAAZWO010000030">
    <property type="protein sequence ID" value="MBC2399523.1"/>
    <property type="molecule type" value="Genomic_DNA"/>
</dbReference>
<keyword evidence="6 13" id="KW-0547">Nucleotide-binding</keyword>
<keyword evidence="3 13" id="KW-0820">tRNA-binding</keyword>
<comment type="cofactor">
    <cofactor evidence="13">
        <name>Zn(2+)</name>
        <dbReference type="ChEBI" id="CHEBI:29105"/>
    </cofactor>
    <text evidence="13">Binds 1 zinc ion per subunit.</text>
</comment>
<evidence type="ECO:0000256" key="3">
    <source>
        <dbReference type="ARBA" id="ARBA00022555"/>
    </source>
</evidence>
<dbReference type="InterPro" id="IPR012676">
    <property type="entry name" value="TGS-like"/>
</dbReference>
<comment type="caution">
    <text evidence="16">The sequence shown here is derived from an EMBL/GenBank/DDBJ whole genome shotgun (WGS) entry which is preliminary data.</text>
</comment>
<dbReference type="GO" id="GO:0004829">
    <property type="term" value="F:threonine-tRNA ligase activity"/>
    <property type="evidence" value="ECO:0007669"/>
    <property type="project" value="UniProtKB-UniRule"/>
</dbReference>
<dbReference type="EC" id="6.1.1.3" evidence="13"/>
<comment type="caution">
    <text evidence="13">Lacks conserved residue(s) required for the propagation of feature annotation.</text>
</comment>
<dbReference type="PROSITE" id="PS51880">
    <property type="entry name" value="TGS"/>
    <property type="match status" value="1"/>
</dbReference>
<evidence type="ECO:0000256" key="1">
    <source>
        <dbReference type="ARBA" id="ARBA00008226"/>
    </source>
</evidence>
<dbReference type="PRINTS" id="PR01047">
    <property type="entry name" value="TRNASYNTHTHR"/>
</dbReference>
<dbReference type="Gene3D" id="3.30.930.10">
    <property type="entry name" value="Bira Bifunctional Protein, Domain 2"/>
    <property type="match status" value="1"/>
</dbReference>
<dbReference type="Pfam" id="PF07973">
    <property type="entry name" value="tRNA_SAD"/>
    <property type="match status" value="1"/>
</dbReference>
<dbReference type="GO" id="GO:0140096">
    <property type="term" value="F:catalytic activity, acting on a protein"/>
    <property type="evidence" value="ECO:0007669"/>
    <property type="project" value="UniProtKB-ARBA"/>
</dbReference>
<dbReference type="GO" id="GO:0046872">
    <property type="term" value="F:metal ion binding"/>
    <property type="evidence" value="ECO:0007669"/>
    <property type="project" value="UniProtKB-KW"/>
</dbReference>
<evidence type="ECO:0000256" key="7">
    <source>
        <dbReference type="ARBA" id="ARBA00022833"/>
    </source>
</evidence>
<keyword evidence="11 13" id="KW-0030">Aminoacyl-tRNA synthetase</keyword>
<evidence type="ECO:0000256" key="9">
    <source>
        <dbReference type="ARBA" id="ARBA00022884"/>
    </source>
</evidence>
<dbReference type="FunFam" id="3.40.50.800:FF:000001">
    <property type="entry name" value="Threonine--tRNA ligase"/>
    <property type="match status" value="1"/>
</dbReference>
<evidence type="ECO:0000256" key="13">
    <source>
        <dbReference type="HAMAP-Rule" id="MF_00184"/>
    </source>
</evidence>
<dbReference type="GO" id="GO:0005737">
    <property type="term" value="C:cytoplasm"/>
    <property type="evidence" value="ECO:0007669"/>
    <property type="project" value="UniProtKB-SubCell"/>
</dbReference>
<evidence type="ECO:0000256" key="4">
    <source>
        <dbReference type="ARBA" id="ARBA00022598"/>
    </source>
</evidence>
<dbReference type="GO" id="GO:0000049">
    <property type="term" value="F:tRNA binding"/>
    <property type="evidence" value="ECO:0007669"/>
    <property type="project" value="UniProtKB-KW"/>
</dbReference>
<dbReference type="SUPFAM" id="SSF55186">
    <property type="entry name" value="ThrRS/AlaRS common domain"/>
    <property type="match status" value="1"/>
</dbReference>
<keyword evidence="17" id="KW-1185">Reference proteome</keyword>
<gene>
    <name evidence="13 16" type="primary">thrS</name>
    <name evidence="16" type="ORF">HGG79_17350</name>
</gene>
<dbReference type="Proteomes" id="UP000563151">
    <property type="component" value="Unassembled WGS sequence"/>
</dbReference>
<feature type="domain" description="Aminoacyl-transfer RNA synthetases class-II family profile" evidence="14">
    <location>
        <begin position="266"/>
        <end position="532"/>
    </location>
</feature>
<reference evidence="16 17" key="1">
    <citation type="submission" date="2020-04" db="EMBL/GenBank/DDBJ databases">
        <title>Genomic insights into acetone-butanol-ethanol (ABE) fermentation by sequencing solventogenic clostridia strains.</title>
        <authorList>
            <person name="Brown S."/>
        </authorList>
    </citation>
    <scope>NUCLEOTIDE SEQUENCE [LARGE SCALE GENOMIC DNA]</scope>
    <source>
        <strain evidence="16 17">DJ011</strain>
    </source>
</reference>
<dbReference type="InterPro" id="IPR006195">
    <property type="entry name" value="aa-tRNA-synth_II"/>
</dbReference>
<dbReference type="CDD" id="cd00860">
    <property type="entry name" value="ThrRS_anticodon"/>
    <property type="match status" value="1"/>
</dbReference>
<dbReference type="Gene3D" id="3.40.50.800">
    <property type="entry name" value="Anticodon-binding domain"/>
    <property type="match status" value="1"/>
</dbReference>
<protein>
    <recommendedName>
        <fullName evidence="13">Threonine--tRNA ligase</fullName>
        <ecNumber evidence="13">6.1.1.3</ecNumber>
    </recommendedName>
    <alternativeName>
        <fullName evidence="13">Threonyl-tRNA synthetase</fullName>
        <shortName evidence="13">ThrRS</shortName>
    </alternativeName>
</protein>
<dbReference type="FunFam" id="3.30.930.10:FF:000002">
    <property type="entry name" value="Threonine--tRNA ligase"/>
    <property type="match status" value="1"/>
</dbReference>
<evidence type="ECO:0000313" key="17">
    <source>
        <dbReference type="Proteomes" id="UP000563151"/>
    </source>
</evidence>
<comment type="subunit">
    <text evidence="13">Homodimer.</text>
</comment>
<dbReference type="SUPFAM" id="SSF55681">
    <property type="entry name" value="Class II aaRS and biotin synthetases"/>
    <property type="match status" value="1"/>
</dbReference>
<proteinExistence type="inferred from homology"/>
<keyword evidence="5 13" id="KW-0479">Metal-binding</keyword>
<dbReference type="InterPro" id="IPR012675">
    <property type="entry name" value="Beta-grasp_dom_sf"/>
</dbReference>
<dbReference type="Pfam" id="PF03129">
    <property type="entry name" value="HGTP_anticodon"/>
    <property type="match status" value="1"/>
</dbReference>
<evidence type="ECO:0000256" key="8">
    <source>
        <dbReference type="ARBA" id="ARBA00022840"/>
    </source>
</evidence>
<dbReference type="GO" id="GO:0016740">
    <property type="term" value="F:transferase activity"/>
    <property type="evidence" value="ECO:0007669"/>
    <property type="project" value="UniProtKB-ARBA"/>
</dbReference>
<comment type="catalytic activity">
    <reaction evidence="12 13">
        <text>tRNA(Thr) + L-threonine + ATP = L-threonyl-tRNA(Thr) + AMP + diphosphate + H(+)</text>
        <dbReference type="Rhea" id="RHEA:24624"/>
        <dbReference type="Rhea" id="RHEA-COMP:9670"/>
        <dbReference type="Rhea" id="RHEA-COMP:9704"/>
        <dbReference type="ChEBI" id="CHEBI:15378"/>
        <dbReference type="ChEBI" id="CHEBI:30616"/>
        <dbReference type="ChEBI" id="CHEBI:33019"/>
        <dbReference type="ChEBI" id="CHEBI:57926"/>
        <dbReference type="ChEBI" id="CHEBI:78442"/>
        <dbReference type="ChEBI" id="CHEBI:78534"/>
        <dbReference type="ChEBI" id="CHEBI:456215"/>
        <dbReference type="EC" id="6.1.1.3"/>
    </reaction>
</comment>
<evidence type="ECO:0000256" key="6">
    <source>
        <dbReference type="ARBA" id="ARBA00022741"/>
    </source>
</evidence>
<dbReference type="FunFam" id="3.30.980.10:FF:000005">
    <property type="entry name" value="Threonyl-tRNA synthetase, mitochondrial"/>
    <property type="match status" value="1"/>
</dbReference>
<comment type="subcellular location">
    <subcellularLocation>
        <location evidence="13">Cytoplasm</location>
    </subcellularLocation>
</comment>
<dbReference type="SUPFAM" id="SSF81271">
    <property type="entry name" value="TGS-like"/>
    <property type="match status" value="1"/>
</dbReference>
<dbReference type="FunFam" id="3.30.54.20:FF:000002">
    <property type="entry name" value="Threonine--tRNA ligase"/>
    <property type="match status" value="1"/>
</dbReference>
<dbReference type="AlphaFoldDB" id="A0A923EAK0"/>
<evidence type="ECO:0000256" key="10">
    <source>
        <dbReference type="ARBA" id="ARBA00022917"/>
    </source>
</evidence>
<dbReference type="InterPro" id="IPR002320">
    <property type="entry name" value="Thr-tRNA-ligase_IIa"/>
</dbReference>
<dbReference type="InterPro" id="IPR036621">
    <property type="entry name" value="Anticodon-bd_dom_sf"/>
</dbReference>
<comment type="similarity">
    <text evidence="1 13">Belongs to the class-II aminoacyl-tRNA synthetase family.</text>
</comment>
<accession>A0A923EAK0</accession>
<sequence>MIKVTLKDGKVMEFEKGTKVSDIAMKISPALYKKSLGAKINGEEAELMTEINEDCSLEILTFEDEGGKWTLRHTASHILAQAVKRLYPNAKLAIGPAIETGFYYDFDSEVSFTQEMLEKIEKEMEKIIKENLPLEKFELPREEAIKLMKEKNETYKVELIEDLPEDATISFYKQGEFTDLCAGPHVPSTGKVKAVKLLSLAGAYWRGDEKNKMLQRIYGTAFTKKSELEAYLNMLEEAKKRDHRKLGKELDLFSIHEEGPGFPFFHPKGMVLRNILEGFWREKHSEAGYDEIRTPIILNEALWHQSGHWDHYKENMYFTQIDEEDYAVKPMNCPGSILVYKSALHSYRDFPLRLGELGLVHRHELSGALHGLMRVRCFTQDDAHIFMTKEQIKDEILNVIKLIDNFYKVFGFEYFVELSTRPEDSMGSDEDWEVATNGLIEALNAIGLPYKINEGDGAFYGPKIDFHLKDCIGRTWQCGTIQLDFQMPERFDLTYVGPDGEKHRPVMVHRVVFGSIERFIGILIEHFAGAFPTWLAPVQVRVMNITDAQKNYMQEIANTLKENGIRVEIDERNEKIGYKIREAQLKKIPYMIIVGDKEMKDNKIALRTRKGGDLGAMLLEEFISKITDEIKNRVSEGCTLEK</sequence>
<dbReference type="FunFam" id="3.10.20.30:FF:000005">
    <property type="entry name" value="Threonine--tRNA ligase"/>
    <property type="match status" value="1"/>
</dbReference>
<keyword evidence="8 13" id="KW-0067">ATP-binding</keyword>
<dbReference type="CDD" id="cd01667">
    <property type="entry name" value="TGS_ThrRS"/>
    <property type="match status" value="1"/>
</dbReference>
<dbReference type="Gene3D" id="3.30.54.20">
    <property type="match status" value="1"/>
</dbReference>
<dbReference type="InterPro" id="IPR018163">
    <property type="entry name" value="Thr/Ala-tRNA-synth_IIc_edit"/>
</dbReference>
<dbReference type="InterPro" id="IPR047246">
    <property type="entry name" value="ThrRS_anticodon"/>
</dbReference>
<organism evidence="16 17">
    <name type="scientific">Clostridium tetanomorphum</name>
    <dbReference type="NCBI Taxonomy" id="1553"/>
    <lineage>
        <taxon>Bacteria</taxon>
        <taxon>Bacillati</taxon>
        <taxon>Bacillota</taxon>
        <taxon>Clostridia</taxon>
        <taxon>Eubacteriales</taxon>
        <taxon>Clostridiaceae</taxon>
        <taxon>Clostridium</taxon>
    </lineage>
</organism>
<dbReference type="RefSeq" id="WP_173679998.1">
    <property type="nucleotide sequence ID" value="NZ_JAAZWO010000030.1"/>
</dbReference>
<dbReference type="SUPFAM" id="SSF52954">
    <property type="entry name" value="Class II aaRS ABD-related"/>
    <property type="match status" value="1"/>
</dbReference>
<dbReference type="PANTHER" id="PTHR11451">
    <property type="entry name" value="THREONINE-TRNA LIGASE"/>
    <property type="match status" value="1"/>
</dbReference>
<dbReference type="InterPro" id="IPR033728">
    <property type="entry name" value="ThrRS_core"/>
</dbReference>
<feature type="binding site" evidence="13">
    <location>
        <position position="333"/>
    </location>
    <ligand>
        <name>Zn(2+)</name>
        <dbReference type="ChEBI" id="CHEBI:29105"/>
        <note>catalytic</note>
    </ligand>
</feature>
<evidence type="ECO:0000256" key="12">
    <source>
        <dbReference type="ARBA" id="ARBA00049515"/>
    </source>
</evidence>
<dbReference type="Pfam" id="PF00587">
    <property type="entry name" value="tRNA-synt_2b"/>
    <property type="match status" value="1"/>
</dbReference>